<dbReference type="InterPro" id="IPR030953">
    <property type="entry name" value="Glycosyl_450act"/>
</dbReference>
<evidence type="ECO:0000256" key="2">
    <source>
        <dbReference type="ARBA" id="ARBA00022676"/>
    </source>
</evidence>
<dbReference type="Pfam" id="PF06722">
    <property type="entry name" value="EryCIII-like_C"/>
    <property type="match status" value="1"/>
</dbReference>
<keyword evidence="4" id="KW-0045">Antibiotic biosynthesis</keyword>
<evidence type="ECO:0000259" key="6">
    <source>
        <dbReference type="Pfam" id="PF21036"/>
    </source>
</evidence>
<reference evidence="7 8" key="1">
    <citation type="submission" date="2019-02" db="EMBL/GenBank/DDBJ databases">
        <title>Draft genome sequence of Amycolatopsis sp. 8-3EHSu isolated from roots of Suaeda maritima.</title>
        <authorList>
            <person name="Duangmal K."/>
            <person name="Chantavorakit T."/>
        </authorList>
    </citation>
    <scope>NUCLEOTIDE SEQUENCE [LARGE SCALE GENOMIC DNA]</scope>
    <source>
        <strain evidence="7 8">8-3EHSu</strain>
    </source>
</reference>
<evidence type="ECO:0000256" key="4">
    <source>
        <dbReference type="ARBA" id="ARBA00023194"/>
    </source>
</evidence>
<comment type="caution">
    <text evidence="7">The sequence shown here is derived from an EMBL/GenBank/DDBJ whole genome shotgun (WGS) entry which is preliminary data.</text>
</comment>
<organism evidence="7 8">
    <name type="scientific">Amycolatopsis suaedae</name>
    <dbReference type="NCBI Taxonomy" id="2510978"/>
    <lineage>
        <taxon>Bacteria</taxon>
        <taxon>Bacillati</taxon>
        <taxon>Actinomycetota</taxon>
        <taxon>Actinomycetes</taxon>
        <taxon>Pseudonocardiales</taxon>
        <taxon>Pseudonocardiaceae</taxon>
        <taxon>Amycolatopsis</taxon>
    </lineage>
</organism>
<dbReference type="NCBIfam" id="TIGR04516">
    <property type="entry name" value="glycosyl_450act"/>
    <property type="match status" value="1"/>
</dbReference>
<gene>
    <name evidence="7" type="ORF">EWH70_25110</name>
</gene>
<evidence type="ECO:0000313" key="8">
    <source>
        <dbReference type="Proteomes" id="UP000292003"/>
    </source>
</evidence>
<comment type="similarity">
    <text evidence="1">Belongs to the glycosyltransferase 28 family.</text>
</comment>
<protein>
    <submittedName>
        <fullName evidence="7">Activator-dependent family glycosyltransferase</fullName>
    </submittedName>
</protein>
<dbReference type="EMBL" id="SFCC01000013">
    <property type="protein sequence ID" value="RZQ61162.1"/>
    <property type="molecule type" value="Genomic_DNA"/>
</dbReference>
<feature type="domain" description="Erythromycin biosynthesis protein CIII-like C-terminal" evidence="5">
    <location>
        <begin position="274"/>
        <end position="417"/>
    </location>
</feature>
<dbReference type="InterPro" id="IPR010610">
    <property type="entry name" value="EryCIII-like_C"/>
</dbReference>
<evidence type="ECO:0000256" key="3">
    <source>
        <dbReference type="ARBA" id="ARBA00022679"/>
    </source>
</evidence>
<feature type="domain" description="Erythromycin biosynthesis protein CIII-like N-terminal" evidence="6">
    <location>
        <begin position="22"/>
        <end position="258"/>
    </location>
</feature>
<dbReference type="Gene3D" id="3.40.50.2000">
    <property type="entry name" value="Glycogen Phosphorylase B"/>
    <property type="match status" value="2"/>
</dbReference>
<dbReference type="InterPro" id="IPR050426">
    <property type="entry name" value="Glycosyltransferase_28"/>
</dbReference>
<dbReference type="InterPro" id="IPR002213">
    <property type="entry name" value="UDP_glucos_trans"/>
</dbReference>
<dbReference type="Pfam" id="PF21036">
    <property type="entry name" value="EryCIII-like_N"/>
    <property type="match status" value="1"/>
</dbReference>
<dbReference type="CDD" id="cd03784">
    <property type="entry name" value="GT1_Gtf-like"/>
    <property type="match status" value="1"/>
</dbReference>
<keyword evidence="8" id="KW-1185">Reference proteome</keyword>
<dbReference type="RefSeq" id="WP_130477976.1">
    <property type="nucleotide sequence ID" value="NZ_SFCC01000013.1"/>
</dbReference>
<name>A0A4Q7J3G6_9PSEU</name>
<dbReference type="Proteomes" id="UP000292003">
    <property type="component" value="Unassembled WGS sequence"/>
</dbReference>
<evidence type="ECO:0000313" key="7">
    <source>
        <dbReference type="EMBL" id="RZQ61162.1"/>
    </source>
</evidence>
<keyword evidence="2" id="KW-0328">Glycosyltransferase</keyword>
<dbReference type="InterPro" id="IPR048284">
    <property type="entry name" value="EryCIII-like_N"/>
</dbReference>
<sequence>MKVLITTYAERTHFLLLVPLAWALRTAGHEVRVAVQPKLVDTVTQAGLTAVPVGHDRDLWDLIPRTGAMNFFGKETGWPAPYDSAEQDAAEVTWEQLRTGYRDVAVRWHKTSNVPIVADLVDFARSWEPDLVIWEPTTYAGAIAATACGAAHARILIGADVFGITRDHATRLIREHAIPEREDPLAHWLGSYARKYGGEFTEAMVTGHFTIDQLPPSLAFHGGHHYLHARYTPYGGPAVVPGWLSTPPPRPRVALTMGLTANDRTGEYPVNLQDVLDAVADLDVELVATVTDAGREALDRIPDNARLVPFVPLQALMPTCSAAIHHAGVGTLATTALAAVPQLTLPWDVDQPMIGRRLAEQGAGLCIPATEVTVPALREAVLRLLSEPSFARAAGALREEMLAQPAPNQLVAQIEQLTTKHRSNG</sequence>
<proteinExistence type="inferred from homology"/>
<dbReference type="PANTHER" id="PTHR48050:SF13">
    <property type="entry name" value="STEROL 3-BETA-GLUCOSYLTRANSFERASE UGT80A2"/>
    <property type="match status" value="1"/>
</dbReference>
<dbReference type="OrthoDB" id="5488434at2"/>
<keyword evidence="3 7" id="KW-0808">Transferase</keyword>
<dbReference type="AlphaFoldDB" id="A0A4Q7J3G6"/>
<dbReference type="GO" id="GO:0016758">
    <property type="term" value="F:hexosyltransferase activity"/>
    <property type="evidence" value="ECO:0007669"/>
    <property type="project" value="UniProtKB-ARBA"/>
</dbReference>
<dbReference type="GO" id="GO:0008194">
    <property type="term" value="F:UDP-glycosyltransferase activity"/>
    <property type="evidence" value="ECO:0007669"/>
    <property type="project" value="InterPro"/>
</dbReference>
<evidence type="ECO:0000256" key="1">
    <source>
        <dbReference type="ARBA" id="ARBA00006962"/>
    </source>
</evidence>
<dbReference type="GO" id="GO:0017000">
    <property type="term" value="P:antibiotic biosynthetic process"/>
    <property type="evidence" value="ECO:0007669"/>
    <property type="project" value="UniProtKB-KW"/>
</dbReference>
<evidence type="ECO:0000259" key="5">
    <source>
        <dbReference type="Pfam" id="PF06722"/>
    </source>
</evidence>
<dbReference type="SUPFAM" id="SSF53756">
    <property type="entry name" value="UDP-Glycosyltransferase/glycogen phosphorylase"/>
    <property type="match status" value="1"/>
</dbReference>
<dbReference type="FunFam" id="3.40.50.2000:FF:000072">
    <property type="entry name" value="Glycosyl transferase"/>
    <property type="match status" value="1"/>
</dbReference>
<accession>A0A4Q7J3G6</accession>
<dbReference type="PANTHER" id="PTHR48050">
    <property type="entry name" value="STEROL 3-BETA-GLUCOSYLTRANSFERASE"/>
    <property type="match status" value="1"/>
</dbReference>